<feature type="region of interest" description="Disordered" evidence="1">
    <location>
        <begin position="50"/>
        <end position="145"/>
    </location>
</feature>
<proteinExistence type="predicted"/>
<feature type="region of interest" description="Disordered" evidence="1">
    <location>
        <begin position="307"/>
        <end position="394"/>
    </location>
</feature>
<accession>A0A6A6J6J6</accession>
<dbReference type="EMBL" id="ML986532">
    <property type="protein sequence ID" value="KAF2271827.1"/>
    <property type="molecule type" value="Genomic_DNA"/>
</dbReference>
<evidence type="ECO:0000313" key="2">
    <source>
        <dbReference type="EMBL" id="KAF2271827.1"/>
    </source>
</evidence>
<reference evidence="2" key="1">
    <citation type="journal article" date="2020" name="Stud. Mycol.">
        <title>101 Dothideomycetes genomes: a test case for predicting lifestyles and emergence of pathogens.</title>
        <authorList>
            <person name="Haridas S."/>
            <person name="Albert R."/>
            <person name="Binder M."/>
            <person name="Bloem J."/>
            <person name="Labutti K."/>
            <person name="Salamov A."/>
            <person name="Andreopoulos B."/>
            <person name="Baker S."/>
            <person name="Barry K."/>
            <person name="Bills G."/>
            <person name="Bluhm B."/>
            <person name="Cannon C."/>
            <person name="Castanera R."/>
            <person name="Culley D."/>
            <person name="Daum C."/>
            <person name="Ezra D."/>
            <person name="Gonzalez J."/>
            <person name="Henrissat B."/>
            <person name="Kuo A."/>
            <person name="Liang C."/>
            <person name="Lipzen A."/>
            <person name="Lutzoni F."/>
            <person name="Magnuson J."/>
            <person name="Mondo S."/>
            <person name="Nolan M."/>
            <person name="Ohm R."/>
            <person name="Pangilinan J."/>
            <person name="Park H.-J."/>
            <person name="Ramirez L."/>
            <person name="Alfaro M."/>
            <person name="Sun H."/>
            <person name="Tritt A."/>
            <person name="Yoshinaga Y."/>
            <person name="Zwiers L.-H."/>
            <person name="Turgeon B."/>
            <person name="Goodwin S."/>
            <person name="Spatafora J."/>
            <person name="Crous P."/>
            <person name="Grigoriev I."/>
        </authorList>
    </citation>
    <scope>NUCLEOTIDE SEQUENCE</scope>
    <source>
        <strain evidence="2">CBS 379.55</strain>
    </source>
</reference>
<feature type="compositionally biased region" description="Basic and acidic residues" evidence="1">
    <location>
        <begin position="100"/>
        <end position="113"/>
    </location>
</feature>
<protein>
    <submittedName>
        <fullName evidence="2">Uncharacterized protein</fullName>
    </submittedName>
</protein>
<feature type="compositionally biased region" description="Low complexity" evidence="1">
    <location>
        <begin position="307"/>
        <end position="327"/>
    </location>
</feature>
<evidence type="ECO:0000256" key="1">
    <source>
        <dbReference type="SAM" id="MobiDB-lite"/>
    </source>
</evidence>
<sequence>MDTSARPQVRVIGASRNPEYNINSGTKRFARREDGGRIAPVSQLNTYTGRALANCAPSQPPQGNAFSRRSDPPPQGRQARPAGDVPKGKPMLNRGVSNKISDRERLPSQRPRTELSQLLGMTRGSSRKGTTQGRSSSGIGPPPSAACSKCERWGTVDFLRPSSDESQVCNSCHRFLPGPQLTALDGASGRPRQTGMDPVPPSKYPTGLICATCVSIPGYLYQEYLQFFPKCPCCGHMTDMTLSDLIANEREVNGLRDENGKRVSGASKELQDWCVYIAHHARSVSRHNSGRSVASSISSLGLRRSGAIRRTPTASTGSSVGGTSHPGLIPASQMDVSKPRYTRRFSFTTIGPPTPTDKGKSSTVRALQPPVPEPGLPFQSRKYDSSASSLRTSSAADMGFGISRCYSTSDA</sequence>
<organism evidence="2 3">
    <name type="scientific">Westerdykella ornata</name>
    <dbReference type="NCBI Taxonomy" id="318751"/>
    <lineage>
        <taxon>Eukaryota</taxon>
        <taxon>Fungi</taxon>
        <taxon>Dikarya</taxon>
        <taxon>Ascomycota</taxon>
        <taxon>Pezizomycotina</taxon>
        <taxon>Dothideomycetes</taxon>
        <taxon>Pleosporomycetidae</taxon>
        <taxon>Pleosporales</taxon>
        <taxon>Sporormiaceae</taxon>
        <taxon>Westerdykella</taxon>
    </lineage>
</organism>
<dbReference type="Proteomes" id="UP000800097">
    <property type="component" value="Unassembled WGS sequence"/>
</dbReference>
<feature type="compositionally biased region" description="Low complexity" evidence="1">
    <location>
        <begin position="385"/>
        <end position="394"/>
    </location>
</feature>
<dbReference type="AlphaFoldDB" id="A0A6A6J6J6"/>
<dbReference type="GeneID" id="54554446"/>
<dbReference type="RefSeq" id="XP_033649366.1">
    <property type="nucleotide sequence ID" value="XM_033801271.1"/>
</dbReference>
<feature type="compositionally biased region" description="Polar residues" evidence="1">
    <location>
        <begin position="123"/>
        <end position="132"/>
    </location>
</feature>
<keyword evidence="3" id="KW-1185">Reference proteome</keyword>
<gene>
    <name evidence="2" type="ORF">EI97DRAFT_462518</name>
</gene>
<evidence type="ECO:0000313" key="3">
    <source>
        <dbReference type="Proteomes" id="UP000800097"/>
    </source>
</evidence>
<dbReference type="OrthoDB" id="3800944at2759"/>
<name>A0A6A6J6J6_WESOR</name>
<feature type="region of interest" description="Disordered" evidence="1">
    <location>
        <begin position="1"/>
        <end position="37"/>
    </location>
</feature>